<reference evidence="3 4" key="1">
    <citation type="journal article" date="2020" name="Harmful Algae">
        <title>Molecular and morphological characterization of a novel dihydroanatoxin-a producing Microcoleus species (cyanobacteria) from the Russian River, California, USA.</title>
        <authorList>
            <person name="Conklin K.Y."/>
            <person name="Stancheva R."/>
            <person name="Otten T.G."/>
            <person name="Fadness R."/>
            <person name="Boyer G.L."/>
            <person name="Read B."/>
            <person name="Zhang X."/>
            <person name="Sheath R.G."/>
        </authorList>
    </citation>
    <scope>NUCLEOTIDE SEQUENCE [LARGE SCALE GENOMIC DNA]</scope>
    <source>
        <strain evidence="3 4">PTRS2</strain>
    </source>
</reference>
<feature type="transmembrane region" description="Helical" evidence="2">
    <location>
        <begin position="234"/>
        <end position="255"/>
    </location>
</feature>
<dbReference type="RefSeq" id="WP_340518127.1">
    <property type="nucleotide sequence ID" value="NZ_JBBLXS010000017.1"/>
</dbReference>
<organism evidence="3 4">
    <name type="scientific">Microcoleus anatoxicus PTRS2</name>
    <dbReference type="NCBI Taxonomy" id="2705321"/>
    <lineage>
        <taxon>Bacteria</taxon>
        <taxon>Bacillati</taxon>
        <taxon>Cyanobacteriota</taxon>
        <taxon>Cyanophyceae</taxon>
        <taxon>Oscillatoriophycideae</taxon>
        <taxon>Oscillatoriales</taxon>
        <taxon>Microcoleaceae</taxon>
        <taxon>Microcoleus</taxon>
        <taxon>Microcoleus anatoxicus</taxon>
    </lineage>
</organism>
<evidence type="ECO:0000313" key="4">
    <source>
        <dbReference type="Proteomes" id="UP001384579"/>
    </source>
</evidence>
<dbReference type="InterPro" id="IPR036157">
    <property type="entry name" value="dUTPase-like_sf"/>
</dbReference>
<evidence type="ECO:0000313" key="3">
    <source>
        <dbReference type="EMBL" id="MEK0183689.1"/>
    </source>
</evidence>
<evidence type="ECO:0000256" key="1">
    <source>
        <dbReference type="SAM" id="MobiDB-lite"/>
    </source>
</evidence>
<evidence type="ECO:0000256" key="2">
    <source>
        <dbReference type="SAM" id="Phobius"/>
    </source>
</evidence>
<dbReference type="Proteomes" id="UP001384579">
    <property type="component" value="Unassembled WGS sequence"/>
</dbReference>
<dbReference type="SUPFAM" id="SSF51283">
    <property type="entry name" value="dUTPase-like"/>
    <property type="match status" value="1"/>
</dbReference>
<sequence length="286" mass="32245">MSVLSEWDIINELGRGIFIYPFKGKEHSIRGCCVCLTASEYAYTFNIDQQTQQKQTLLLKDQQDNKFIKIPSRKTAIIWTNESVFVDNYLCGAIHSQVKLVSQGIGHLGTRVNPNYGGVMAIALHNLSDNDIQIKVGDTIAYLRIHRLSSKSSFSPYRDDPGKLSDAIPEDYPTPPELKNWLNDSQNLWRRGDKNDILKVLEQSSEYKKAKDELKKKSLRYRLFFKYFPQWEPMVWATIIGALATIAGVIGALVIRPSSVPSSNPTPTITPKTQITPTPKATPTTK</sequence>
<keyword evidence="4" id="KW-1185">Reference proteome</keyword>
<protein>
    <recommendedName>
        <fullName evidence="5">Deoxycytidine triphosphate deaminase</fullName>
    </recommendedName>
</protein>
<keyword evidence="2" id="KW-0812">Transmembrane</keyword>
<keyword evidence="2" id="KW-0472">Membrane</keyword>
<gene>
    <name evidence="3" type="ORF">WMG39_02375</name>
</gene>
<feature type="region of interest" description="Disordered" evidence="1">
    <location>
        <begin position="260"/>
        <end position="286"/>
    </location>
</feature>
<comment type="caution">
    <text evidence="3">The sequence shown here is derived from an EMBL/GenBank/DDBJ whole genome shotgun (WGS) entry which is preliminary data.</text>
</comment>
<evidence type="ECO:0008006" key="5">
    <source>
        <dbReference type="Google" id="ProtNLM"/>
    </source>
</evidence>
<name>A0ABU8YH59_9CYAN</name>
<keyword evidence="2" id="KW-1133">Transmembrane helix</keyword>
<accession>A0ABU8YH59</accession>
<dbReference type="Gene3D" id="2.70.40.10">
    <property type="match status" value="1"/>
</dbReference>
<dbReference type="EMBL" id="JBBLXS010000017">
    <property type="protein sequence ID" value="MEK0183689.1"/>
    <property type="molecule type" value="Genomic_DNA"/>
</dbReference>
<proteinExistence type="predicted"/>